<name>A0A0K2SGL6_LIMPI</name>
<dbReference type="Proteomes" id="UP000065807">
    <property type="component" value="Chromosome"/>
</dbReference>
<dbReference type="Pfam" id="PF05163">
    <property type="entry name" value="DinB"/>
    <property type="match status" value="1"/>
</dbReference>
<evidence type="ECO:0000256" key="1">
    <source>
        <dbReference type="ARBA" id="ARBA00008635"/>
    </source>
</evidence>
<organism evidence="3 4">
    <name type="scientific">Limnochorda pilosa</name>
    <dbReference type="NCBI Taxonomy" id="1555112"/>
    <lineage>
        <taxon>Bacteria</taxon>
        <taxon>Bacillati</taxon>
        <taxon>Bacillota</taxon>
        <taxon>Limnochordia</taxon>
        <taxon>Limnochordales</taxon>
        <taxon>Limnochordaceae</taxon>
        <taxon>Limnochorda</taxon>
    </lineage>
</organism>
<dbReference type="KEGG" id="lpil:LIP_0305"/>
<evidence type="ECO:0000256" key="2">
    <source>
        <dbReference type="ARBA" id="ARBA00022723"/>
    </source>
</evidence>
<dbReference type="AlphaFoldDB" id="A0A0K2SGL6"/>
<reference evidence="4" key="1">
    <citation type="submission" date="2015-07" db="EMBL/GenBank/DDBJ databases">
        <title>Complete genome sequence and phylogenetic analysis of Limnochorda pilosa.</title>
        <authorList>
            <person name="Watanabe M."/>
            <person name="Kojima H."/>
            <person name="Fukui M."/>
        </authorList>
    </citation>
    <scope>NUCLEOTIDE SEQUENCE [LARGE SCALE GENOMIC DNA]</scope>
    <source>
        <strain evidence="4">HC45</strain>
    </source>
</reference>
<dbReference type="SUPFAM" id="SSF109854">
    <property type="entry name" value="DinB/YfiT-like putative metalloenzymes"/>
    <property type="match status" value="1"/>
</dbReference>
<dbReference type="InterPro" id="IPR034660">
    <property type="entry name" value="DinB/YfiT-like"/>
</dbReference>
<dbReference type="EMBL" id="AP014924">
    <property type="protein sequence ID" value="BAS26162.1"/>
    <property type="molecule type" value="Genomic_DNA"/>
</dbReference>
<dbReference type="InterPro" id="IPR007837">
    <property type="entry name" value="DinB"/>
</dbReference>
<keyword evidence="2" id="KW-0479">Metal-binding</keyword>
<keyword evidence="4" id="KW-1185">Reference proteome</keyword>
<protein>
    <recommendedName>
        <fullName evidence="5">Damage-inducible protein DinB</fullName>
    </recommendedName>
</protein>
<sequence>MQYRIWGQEGRRLTEADLPTPADLHRFWDVVDQMTFETLARVAPEQLQEVVEVPPDTPVLKGDTGFRATRGEMLLHAATHAVYHRSQIRHGLTRLGVSIPEPDYIFVMTETGRA</sequence>
<comment type="similarity">
    <text evidence="1">Belongs to the DinB family.</text>
</comment>
<evidence type="ECO:0008006" key="5">
    <source>
        <dbReference type="Google" id="ProtNLM"/>
    </source>
</evidence>
<proteinExistence type="inferred from homology"/>
<dbReference type="Gene3D" id="1.20.120.450">
    <property type="entry name" value="dinb family like domain"/>
    <property type="match status" value="1"/>
</dbReference>
<dbReference type="OrthoDB" id="9811413at2"/>
<evidence type="ECO:0000313" key="3">
    <source>
        <dbReference type="EMBL" id="BAS26162.1"/>
    </source>
</evidence>
<gene>
    <name evidence="3" type="ORF">LIP_0305</name>
</gene>
<accession>A0A0K2SGL6</accession>
<dbReference type="GO" id="GO:0046872">
    <property type="term" value="F:metal ion binding"/>
    <property type="evidence" value="ECO:0007669"/>
    <property type="project" value="UniProtKB-KW"/>
</dbReference>
<evidence type="ECO:0000313" key="4">
    <source>
        <dbReference type="Proteomes" id="UP000065807"/>
    </source>
</evidence>
<reference evidence="4" key="2">
    <citation type="journal article" date="2016" name="Int. J. Syst. Evol. Microbiol.">
        <title>Complete genome sequence and cell structure of Limnochorda pilosa, a Gram-negative spore-former within the phylum Firmicutes.</title>
        <authorList>
            <person name="Watanabe M."/>
            <person name="Kojima H."/>
            <person name="Fukui M."/>
        </authorList>
    </citation>
    <scope>NUCLEOTIDE SEQUENCE [LARGE SCALE GENOMIC DNA]</scope>
    <source>
        <strain evidence="4">HC45</strain>
    </source>
</reference>